<feature type="region of interest" description="Disordered" evidence="2">
    <location>
        <begin position="2284"/>
        <end position="2342"/>
    </location>
</feature>
<evidence type="ECO:0000313" key="4">
    <source>
        <dbReference type="Proteomes" id="UP000092716"/>
    </source>
</evidence>
<sequence>MLIQKCFSLVPGEDKNLENLVNELAQSKKNIRKIQNYGAKERSADSSIHKDVVNEKVEKLTIPSVSSRRNANTSEKDRWCSFKQKKNNAGKDSPTLSQKYKKTTFDISEDIKAIGRDPPTRAKFDLSNIKENELFQRIFKTVERENLKCKNEKLKRKSEKLKHLKNNLENQNEHVKSKNVKEENKDQPTDLISEFRKVLSDKKKTYTTLKIRTRSFQKEHASFSPFPDNDVECYNIHYNCKGGSFKNRSWGEVYEKTEQRQKRKEHTKMQRMELPYQNGQDRIAKGTAHRSSHKQKGCTSSKVNQNDLINAEQGNTTHYFTKRSNVPPQKEHRSENTYRQFESPSVMEEETPLKGRRLPPQWEEKSSRSNSRGNKSQCQYYIRSCSSNISVPSSNNYKKCKNSLSAAKQKDKMCEQINDDKKGNRGRKDNNGKKKEKKKFANTRDNKLCNHKNKRSHTCGHIFRNTYTTHRRASKYKLLHRRLHLINDPMDGLHFPKWDNSCGNKFQYLVVKKKRKKINMTIFARTKIEKNMHATNGRIYTLEEESPKSRSEYANSVKEHCHSYSPIRSIEHTRENSNDCQGDQFYQDMATSFKNELKNYQGNSNNEDEKNSNHFKENNKCGASEEGLHKMSDYRIFPHNNSDTHRDRLSKNGKEDEQMHEMKAEVGALKGEGKAQGTCVDPNRWKDTGESNIKIRDRRIEKERTSFNCEPKEEVNLNNSNGEIADLLSHATANAIKRSNTTSITPWERALGGDFDESTDKLRRGNTSIKGLNRVAERGTDDLWKDAISVKLNKELSELAHEGQNIELGKQRKEGNANCISTDLRVDTHGNVHTDQQSINQGKKHILQEILTFYTGYKNKLNFLLQEEYNYLCSLRDYVRKNAQKSEEVKKGNSAEGTSTPDCCEGDNVLISELVHQINNFISEKNKLHHSCDEKDVPTNQVKKCDCRKGKENFIYYLYKDDADVHQICIQTDKRIERIEHYLNQREKKCLGENKSITKREASPFAKSSSSDRSSNKSEHFCKDSSVENNQPHCPFRRTDMTNLRNSEEEMNYIRIGKRTPLSWRPSTMTKRTLKETSIRAAMNKKVLVRKKGSFKKGHRSKENFKYELLFRIKVSKYFLHNWKKLGGHYSASSNYLLRGLKCAAAKGFHLCDKSELHFKGSLSLFNYKPCLHHFKANTFYCYMLCAKKRGIFRKRLSNAPNRARDPNYQHAQKVDRRECSNYLNCADEHTVGKNNRTYQNVPKDRENEETKIFTMPTPICEHNFHVKRTNSNFRHISCSPVYAGESLPNAHFTNNVMKHANNSIPCSGGKYITKEESDSFCSTNLRWNQKSTPDLCGTMWRGKRNTEGPTCESSTHRVANSKWVTSTSTYITQTGGKNNPLKNDTPTSSSLHQGNINLNTSDAYHVSPNLLRDKDKREQLYDNSAEGKDSMQSANSIKSLGIKKGSPINGEHICEQNYPFEKHPTRISHHIGASKKENFASSNENNYLTNSITVEQTNAHFNVNDKCTTGGEYAEWLSFPNGGRTTEYPPGSECYINVYENNYDKNDSLGKSKNMYQLNYSYDKIVNSLCISRGKIAQENVRTNNNCKKEEKCKKQSNVINDEGGQNGKDNLPNIWVDNFNQVREYNRDSNTPSRKNNKCQVVPQEGNIIPRDKFNVNKSNSSATAAAVDKYYVDLLTNGDIHSRHNIGAKLKKKKKKANNIPHDERGENKNTPIQNVHLFEKEKKKGNSPEKELIQCETHATQMHHIGRDRKGVGTTIYSLPNDQQNGQLSPPVNATNCIYRENHDLDKHINFEKRESYNFFDDAVDTFDRDMREENSILFNTHRGISQNEIKVKWEEIKRRDYNPEECSNFTNSLNGRREENYFFPSSNEKHNLRKLKYDLSEHLYGDTPLNWNPSSSTPQKGTIHAEEYTAQKGDSPHTVQHGTGGNVLTREDNTVNTEYREKINDHFNQSHFSDFYNSNSFSQNSNFTDQDWGIKGNSNSGSISHNFTNTNKLDQIIEKIKKWNEHISNDVNYIQCLFCDKYLFKVENHHDRDVLNSSMNESIRREKYTCSICKHKIKTLSKYNDEVKIGEQVVDIQKGGYFEGKLKDGKKCMPYNAESVVDFLKTENFENSLDITYSGSNKIASSMRTDAPLNGASLKDASLNSDVLKKGAYHKGRKSESGNVLGEKCRIDDLPQFAKYSSEKEALSLHNRNLNYPRGFAIFDDTPGNGPHGSNIDSGLFRFEEDHPKSLSDRDSKSTRSSGSRSDENVVHTHSLDNEMRTQEWGKFDQMNATEGRQFEHTHDGDDNDADAAMMSKTSRVKQNEVELRIKRDKTDDENVGKKKKKKRTFAGEAIHK</sequence>
<feature type="compositionally biased region" description="Basic and acidic residues" evidence="2">
    <location>
        <begin position="607"/>
        <end position="619"/>
    </location>
</feature>
<keyword evidence="1" id="KW-0175">Coiled coil</keyword>
<dbReference type="VEuPathDB" id="PlasmoDB:PCOAH_00046910"/>
<dbReference type="Proteomes" id="UP000092716">
    <property type="component" value="Chromosome 12"/>
</dbReference>
<feature type="compositionally biased region" description="Polar residues" evidence="2">
    <location>
        <begin position="297"/>
        <end position="327"/>
    </location>
</feature>
<organism evidence="3 4">
    <name type="scientific">Plasmodium coatneyi</name>
    <dbReference type="NCBI Taxonomy" id="208452"/>
    <lineage>
        <taxon>Eukaryota</taxon>
        <taxon>Sar</taxon>
        <taxon>Alveolata</taxon>
        <taxon>Apicomplexa</taxon>
        <taxon>Aconoidasida</taxon>
        <taxon>Haemosporida</taxon>
        <taxon>Plasmodiidae</taxon>
        <taxon>Plasmodium</taxon>
    </lineage>
</organism>
<proteinExistence type="predicted"/>
<feature type="region of interest" description="Disordered" evidence="2">
    <location>
        <begin position="1692"/>
        <end position="1713"/>
    </location>
</feature>
<evidence type="ECO:0000313" key="3">
    <source>
        <dbReference type="EMBL" id="ANQ09421.1"/>
    </source>
</evidence>
<accession>A0A1B1E328</accession>
<feature type="region of interest" description="Disordered" evidence="2">
    <location>
        <begin position="599"/>
        <end position="621"/>
    </location>
</feature>
<dbReference type="EMBL" id="CP016250">
    <property type="protein sequence ID" value="ANQ09421.1"/>
    <property type="molecule type" value="Genomic_DNA"/>
</dbReference>
<feature type="compositionally biased region" description="Basic and acidic residues" evidence="2">
    <location>
        <begin position="2232"/>
        <end position="2243"/>
    </location>
</feature>
<gene>
    <name evidence="3" type="ORF">PCOAH_00046910</name>
</gene>
<dbReference type="OrthoDB" id="382071at2759"/>
<dbReference type="KEGG" id="pcot:PCOAH_00046910"/>
<feature type="compositionally biased region" description="Low complexity" evidence="2">
    <location>
        <begin position="1003"/>
        <end position="1013"/>
    </location>
</feature>
<feature type="compositionally biased region" description="Basic and acidic residues" evidence="2">
    <location>
        <begin position="2250"/>
        <end position="2269"/>
    </location>
</feature>
<feature type="region of interest" description="Disordered" evidence="2">
    <location>
        <begin position="1914"/>
        <end position="1937"/>
    </location>
</feature>
<name>A0A1B1E328_9APIC</name>
<evidence type="ECO:0000256" key="2">
    <source>
        <dbReference type="SAM" id="MobiDB-lite"/>
    </source>
</evidence>
<feature type="coiled-coil region" evidence="1">
    <location>
        <begin position="144"/>
        <end position="185"/>
    </location>
</feature>
<feature type="compositionally biased region" description="Basic residues" evidence="2">
    <location>
        <begin position="287"/>
        <end position="296"/>
    </location>
</feature>
<feature type="compositionally biased region" description="Basic and acidic residues" evidence="2">
    <location>
        <begin position="1014"/>
        <end position="1026"/>
    </location>
</feature>
<feature type="region of interest" description="Disordered" evidence="2">
    <location>
        <begin position="1372"/>
        <end position="1394"/>
    </location>
</feature>
<feature type="region of interest" description="Disordered" evidence="2">
    <location>
        <begin position="1001"/>
        <end position="1026"/>
    </location>
</feature>
<protein>
    <submittedName>
        <fullName evidence="3">Uncharacterized protein</fullName>
    </submittedName>
</protein>
<feature type="compositionally biased region" description="Basic and acidic residues" evidence="2">
    <location>
        <begin position="642"/>
        <end position="657"/>
    </location>
</feature>
<feature type="region of interest" description="Disordered" evidence="2">
    <location>
        <begin position="2232"/>
        <end position="2269"/>
    </location>
</feature>
<keyword evidence="4" id="KW-1185">Reference proteome</keyword>
<feature type="compositionally biased region" description="Basic and acidic residues" evidence="2">
    <location>
        <begin position="2307"/>
        <end position="2326"/>
    </location>
</feature>
<reference evidence="4" key="1">
    <citation type="submission" date="2016-06" db="EMBL/GenBank/DDBJ databases">
        <title>First high quality genome sequence of Plasmodium coatneyi using continuous long reads from single molecule, real-time sequencing.</title>
        <authorList>
            <person name="Chien J.-T."/>
            <person name="Pakala S.B."/>
            <person name="Geraldo J.A."/>
            <person name="Lapp S.A."/>
            <person name="Barnwell J.W."/>
            <person name="Kissinger J.C."/>
            <person name="Galinski M.R."/>
            <person name="Humphrey J.C."/>
        </authorList>
    </citation>
    <scope>NUCLEOTIDE SEQUENCE [LARGE SCALE GENOMIC DNA]</scope>
    <source>
        <strain evidence="4">Hackeri</strain>
    </source>
</reference>
<evidence type="ECO:0000256" key="1">
    <source>
        <dbReference type="SAM" id="Coils"/>
    </source>
</evidence>
<feature type="region of interest" description="Disordered" evidence="2">
    <location>
        <begin position="283"/>
        <end position="375"/>
    </location>
</feature>
<dbReference type="RefSeq" id="XP_019916116.1">
    <property type="nucleotide sequence ID" value="XM_020061475.1"/>
</dbReference>
<feature type="region of interest" description="Disordered" evidence="2">
    <location>
        <begin position="637"/>
        <end position="657"/>
    </location>
</feature>
<dbReference type="GeneID" id="30911422"/>
<feature type="compositionally biased region" description="Basic and acidic residues" evidence="2">
    <location>
        <begin position="408"/>
        <end position="433"/>
    </location>
</feature>
<feature type="region of interest" description="Disordered" evidence="2">
    <location>
        <begin position="408"/>
        <end position="451"/>
    </location>
</feature>